<evidence type="ECO:0000256" key="1">
    <source>
        <dbReference type="ARBA" id="ARBA00022679"/>
    </source>
</evidence>
<dbReference type="PANTHER" id="PTHR35897">
    <property type="entry name" value="METHYLTRANSFERASE AUSD"/>
    <property type="match status" value="1"/>
</dbReference>
<dbReference type="PANTHER" id="PTHR35897:SF1">
    <property type="entry name" value="METHYLTRANSFERASE AUSD"/>
    <property type="match status" value="1"/>
</dbReference>
<protein>
    <submittedName>
        <fullName evidence="3">Uncharacterized protein</fullName>
    </submittedName>
</protein>
<dbReference type="AlphaFoldDB" id="A0AA38JB99"/>
<name>A0AA38JB99_9AGAR</name>
<evidence type="ECO:0000313" key="3">
    <source>
        <dbReference type="EMBL" id="KAJ3731829.1"/>
    </source>
</evidence>
<dbReference type="Proteomes" id="UP001176059">
    <property type="component" value="Unassembled WGS sequence"/>
</dbReference>
<sequence length="79" mass="8730">PCFNILTSLNPLSACYCVNLFHMFDEDTQRQLTKTLAGLLSPEPGSMIPHMALATKGILKTSGVNAFMFCHSPNSWKEL</sequence>
<feature type="non-terminal residue" evidence="3">
    <location>
        <position position="1"/>
    </location>
</feature>
<keyword evidence="4" id="KW-1185">Reference proteome</keyword>
<organism evidence="3 4">
    <name type="scientific">Lentinula guzmanii</name>
    <dbReference type="NCBI Taxonomy" id="2804957"/>
    <lineage>
        <taxon>Eukaryota</taxon>
        <taxon>Fungi</taxon>
        <taxon>Dikarya</taxon>
        <taxon>Basidiomycota</taxon>
        <taxon>Agaricomycotina</taxon>
        <taxon>Agaricomycetes</taxon>
        <taxon>Agaricomycetidae</taxon>
        <taxon>Agaricales</taxon>
        <taxon>Marasmiineae</taxon>
        <taxon>Omphalotaceae</taxon>
        <taxon>Lentinula</taxon>
    </lineage>
</organism>
<evidence type="ECO:0000256" key="2">
    <source>
        <dbReference type="ARBA" id="ARBA00022691"/>
    </source>
</evidence>
<dbReference type="GO" id="GO:0016740">
    <property type="term" value="F:transferase activity"/>
    <property type="evidence" value="ECO:0007669"/>
    <property type="project" value="UniProtKB-KW"/>
</dbReference>
<reference evidence="3" key="1">
    <citation type="submission" date="2022-08" db="EMBL/GenBank/DDBJ databases">
        <authorList>
            <consortium name="DOE Joint Genome Institute"/>
            <person name="Min B."/>
            <person name="Sierra-Patev S."/>
            <person name="Naranjo-Ortiz M."/>
            <person name="Looney B."/>
            <person name="Konkel Z."/>
            <person name="Slot J.C."/>
            <person name="Sakamoto Y."/>
            <person name="Steenwyk J.L."/>
            <person name="Rokas A."/>
            <person name="Carro J."/>
            <person name="Camarero S."/>
            <person name="Ferreira P."/>
            <person name="Molpeceres G."/>
            <person name="Ruiz-duenas F.J."/>
            <person name="Serrano A."/>
            <person name="Henrissat B."/>
            <person name="Drula E."/>
            <person name="Hughes K.W."/>
            <person name="Mata J.L."/>
            <person name="Ishikawa N.K."/>
            <person name="Vargas-Isla R."/>
            <person name="Ushijima S."/>
            <person name="Smith C.A."/>
            <person name="Ahrendt S."/>
            <person name="Andreopoulos W."/>
            <person name="He G."/>
            <person name="LaButti K."/>
            <person name="Lipzen A."/>
            <person name="Ng V."/>
            <person name="Riley R."/>
            <person name="Sandor L."/>
            <person name="Barry K."/>
            <person name="Martinez A.T."/>
            <person name="Xiao Y."/>
            <person name="Gibbons J.G."/>
            <person name="Terashima K."/>
            <person name="Hibbett D.S."/>
            <person name="Grigoriev I.V."/>
        </authorList>
    </citation>
    <scope>NUCLEOTIDE SEQUENCE</scope>
    <source>
        <strain evidence="3">ET3784</strain>
    </source>
</reference>
<keyword evidence="2" id="KW-0949">S-adenosyl-L-methionine</keyword>
<reference evidence="3" key="2">
    <citation type="journal article" date="2023" name="Proc. Natl. Acad. Sci. U.S.A.">
        <title>A global phylogenomic analysis of the shiitake genus Lentinula.</title>
        <authorList>
            <person name="Sierra-Patev S."/>
            <person name="Min B."/>
            <person name="Naranjo-Ortiz M."/>
            <person name="Looney B."/>
            <person name="Konkel Z."/>
            <person name="Slot J.C."/>
            <person name="Sakamoto Y."/>
            <person name="Steenwyk J.L."/>
            <person name="Rokas A."/>
            <person name="Carro J."/>
            <person name="Camarero S."/>
            <person name="Ferreira P."/>
            <person name="Molpeceres G."/>
            <person name="Ruiz-Duenas F.J."/>
            <person name="Serrano A."/>
            <person name="Henrissat B."/>
            <person name="Drula E."/>
            <person name="Hughes K.W."/>
            <person name="Mata J.L."/>
            <person name="Ishikawa N.K."/>
            <person name="Vargas-Isla R."/>
            <person name="Ushijima S."/>
            <person name="Smith C.A."/>
            <person name="Donoghue J."/>
            <person name="Ahrendt S."/>
            <person name="Andreopoulos W."/>
            <person name="He G."/>
            <person name="LaButti K."/>
            <person name="Lipzen A."/>
            <person name="Ng V."/>
            <person name="Riley R."/>
            <person name="Sandor L."/>
            <person name="Barry K."/>
            <person name="Martinez A.T."/>
            <person name="Xiao Y."/>
            <person name="Gibbons J.G."/>
            <person name="Terashima K."/>
            <person name="Grigoriev I.V."/>
            <person name="Hibbett D."/>
        </authorList>
    </citation>
    <scope>NUCLEOTIDE SEQUENCE</scope>
    <source>
        <strain evidence="3">ET3784</strain>
    </source>
</reference>
<proteinExistence type="predicted"/>
<gene>
    <name evidence="3" type="ORF">DFJ43DRAFT_998615</name>
</gene>
<comment type="caution">
    <text evidence="3">The sequence shown here is derived from an EMBL/GenBank/DDBJ whole genome shotgun (WGS) entry which is preliminary data.</text>
</comment>
<dbReference type="EMBL" id="JANVFO010000028">
    <property type="protein sequence ID" value="KAJ3731829.1"/>
    <property type="molecule type" value="Genomic_DNA"/>
</dbReference>
<keyword evidence="1" id="KW-0808">Transferase</keyword>
<accession>A0AA38JB99</accession>
<evidence type="ECO:0000313" key="4">
    <source>
        <dbReference type="Proteomes" id="UP001176059"/>
    </source>
</evidence>
<dbReference type="InterPro" id="IPR051654">
    <property type="entry name" value="Meroterpenoid_MTases"/>
</dbReference>